<dbReference type="EMBL" id="AJAK01000006">
    <property type="protein sequence ID" value="EOH81326.1"/>
    <property type="molecule type" value="Genomic_DNA"/>
</dbReference>
<dbReference type="Pfam" id="PF13529">
    <property type="entry name" value="Peptidase_C39_2"/>
    <property type="match status" value="1"/>
</dbReference>
<evidence type="ECO:0000313" key="5">
    <source>
        <dbReference type="Proteomes" id="UP000014148"/>
    </source>
</evidence>
<dbReference type="InterPro" id="IPR016997">
    <property type="entry name" value="UCP032442"/>
</dbReference>
<reference evidence="2 4" key="1">
    <citation type="submission" date="2013-02" db="EMBL/GenBank/DDBJ databases">
        <title>The Genome Sequence of Enterococcus malodoratus ATCC_43197.</title>
        <authorList>
            <consortium name="The Broad Institute Genome Sequencing Platform"/>
            <consortium name="The Broad Institute Genome Sequencing Center for Infectious Disease"/>
            <person name="Earl A.M."/>
            <person name="Gilmore M.S."/>
            <person name="Lebreton F."/>
            <person name="Walker B."/>
            <person name="Young S.K."/>
            <person name="Zeng Q."/>
            <person name="Gargeya S."/>
            <person name="Fitzgerald M."/>
            <person name="Haas B."/>
            <person name="Abouelleil A."/>
            <person name="Alvarado L."/>
            <person name="Arachchi H.M."/>
            <person name="Berlin A.M."/>
            <person name="Chapman S.B."/>
            <person name="Dewar J."/>
            <person name="Goldberg J."/>
            <person name="Griggs A."/>
            <person name="Gujja S."/>
            <person name="Hansen M."/>
            <person name="Howarth C."/>
            <person name="Imamovic A."/>
            <person name="Larimer J."/>
            <person name="McCowan C."/>
            <person name="Murphy C."/>
            <person name="Neiman D."/>
            <person name="Pearson M."/>
            <person name="Priest M."/>
            <person name="Roberts A."/>
            <person name="Saif S."/>
            <person name="Shea T."/>
            <person name="Sisk P."/>
            <person name="Sykes S."/>
            <person name="Wortman J."/>
            <person name="Nusbaum C."/>
            <person name="Birren B."/>
        </authorList>
    </citation>
    <scope>NUCLEOTIDE SEQUENCE [LARGE SCALE GENOMIC DNA]</scope>
    <source>
        <strain evidence="2 4">ATCC 43197</strain>
    </source>
</reference>
<sequence>MILAAGCVLFFYQNKQSQVSSSRFSGNLQTEILLAEDQTTGTELIDVPLENQNAGTTPLENGCEVTALSMLLNYYDYETDKNELADLLNYVPVYEDEAAAIRGNPHEGFVGNIYTGLDAMGVAVEPVAEVARHIVDSSQTIVASSKTSFEDLAEIVEEGTPVWVVTTVDFELPTSEDFMTWKTTNGEVTVSPLCHAVVITGIDNQYVYVNDPFGYKNRLVERDNFEIIYQKMGSQSLYIIDDEI</sequence>
<evidence type="ECO:0000313" key="4">
    <source>
        <dbReference type="Proteomes" id="UP000013783"/>
    </source>
</evidence>
<evidence type="ECO:0000313" key="3">
    <source>
        <dbReference type="EMBL" id="EOT68909.1"/>
    </source>
</evidence>
<gene>
    <name evidence="3" type="ORF">I585_00368</name>
    <name evidence="2" type="ORF">UAI_00436</name>
</gene>
<dbReference type="PANTHER" id="PTHR37806:SF1">
    <property type="entry name" value="PEPTIDASE C39-LIKE DOMAIN-CONTAINING PROTEIN"/>
    <property type="match status" value="1"/>
</dbReference>
<dbReference type="Proteomes" id="UP000014148">
    <property type="component" value="Unassembled WGS sequence"/>
</dbReference>
<feature type="domain" description="Peptidase C39-like" evidence="1">
    <location>
        <begin position="45"/>
        <end position="212"/>
    </location>
</feature>
<name>R2RL30_9ENTE</name>
<dbReference type="AlphaFoldDB" id="R2RL30"/>
<keyword evidence="5" id="KW-1185">Reference proteome</keyword>
<comment type="caution">
    <text evidence="2">The sequence shown here is derived from an EMBL/GenBank/DDBJ whole genome shotgun (WGS) entry which is preliminary data.</text>
</comment>
<dbReference type="PATRIC" id="fig|1158601.3.peg.418"/>
<dbReference type="GeneID" id="79785315"/>
<reference evidence="3 5" key="2">
    <citation type="submission" date="2013-03" db="EMBL/GenBank/DDBJ databases">
        <title>The Genome Sequence of Enterococcus malodoratus ATCC_43197 (PacBio/Illumina hybrid assembly).</title>
        <authorList>
            <consortium name="The Broad Institute Genomics Platform"/>
            <consortium name="The Broad Institute Genome Sequencing Center for Infectious Disease"/>
            <person name="Earl A."/>
            <person name="Russ C."/>
            <person name="Gilmore M."/>
            <person name="Surin D."/>
            <person name="Walker B."/>
            <person name="Young S."/>
            <person name="Zeng Q."/>
            <person name="Gargeya S."/>
            <person name="Fitzgerald M."/>
            <person name="Haas B."/>
            <person name="Abouelleil A."/>
            <person name="Allen A.W."/>
            <person name="Alvarado L."/>
            <person name="Arachchi H.M."/>
            <person name="Berlin A.M."/>
            <person name="Chapman S.B."/>
            <person name="Gainer-Dewar J."/>
            <person name="Goldberg J."/>
            <person name="Griggs A."/>
            <person name="Gujja S."/>
            <person name="Hansen M."/>
            <person name="Howarth C."/>
            <person name="Imamovic A."/>
            <person name="Ireland A."/>
            <person name="Larimer J."/>
            <person name="McCowan C."/>
            <person name="Murphy C."/>
            <person name="Pearson M."/>
            <person name="Poon T.W."/>
            <person name="Priest M."/>
            <person name="Roberts A."/>
            <person name="Saif S."/>
            <person name="Shea T."/>
            <person name="Sisk P."/>
            <person name="Sykes S."/>
            <person name="Wortman J."/>
            <person name="Nusbaum C."/>
            <person name="Birren B."/>
        </authorList>
    </citation>
    <scope>NUCLEOTIDE SEQUENCE [LARGE SCALE GENOMIC DNA]</scope>
    <source>
        <strain evidence="3 5">ATCC 43197</strain>
    </source>
</reference>
<dbReference type="Proteomes" id="UP000013783">
    <property type="component" value="Unassembled WGS sequence"/>
</dbReference>
<dbReference type="PIRSF" id="PIRSF032442">
    <property type="entry name" value="UCP032442"/>
    <property type="match status" value="1"/>
</dbReference>
<accession>R2RL30</accession>
<dbReference type="STRING" id="71451.RV07_GL001961"/>
<dbReference type="eggNOG" id="COG4990">
    <property type="taxonomic scope" value="Bacteria"/>
</dbReference>
<dbReference type="Gene3D" id="3.90.70.10">
    <property type="entry name" value="Cysteine proteinases"/>
    <property type="match status" value="1"/>
</dbReference>
<organism evidence="2 4">
    <name type="scientific">Enterococcus malodoratus ATCC 43197</name>
    <dbReference type="NCBI Taxonomy" id="1158601"/>
    <lineage>
        <taxon>Bacteria</taxon>
        <taxon>Bacillati</taxon>
        <taxon>Bacillota</taxon>
        <taxon>Bacilli</taxon>
        <taxon>Lactobacillales</taxon>
        <taxon>Enterococcaceae</taxon>
        <taxon>Enterococcus</taxon>
    </lineage>
</organism>
<dbReference type="RefSeq" id="WP_010739330.1">
    <property type="nucleotide sequence ID" value="NZ_KB946249.1"/>
</dbReference>
<dbReference type="OrthoDB" id="1164310at2"/>
<evidence type="ECO:0000259" key="1">
    <source>
        <dbReference type="Pfam" id="PF13529"/>
    </source>
</evidence>
<evidence type="ECO:0000313" key="2">
    <source>
        <dbReference type="EMBL" id="EOH81326.1"/>
    </source>
</evidence>
<protein>
    <recommendedName>
        <fullName evidence="1">Peptidase C39-like domain-containing protein</fullName>
    </recommendedName>
</protein>
<proteinExistence type="predicted"/>
<dbReference type="EMBL" id="ASWA01000002">
    <property type="protein sequence ID" value="EOT68909.1"/>
    <property type="molecule type" value="Genomic_DNA"/>
</dbReference>
<dbReference type="PANTHER" id="PTHR37806">
    <property type="entry name" value="LMO0724 PROTEIN"/>
    <property type="match status" value="1"/>
</dbReference>
<dbReference type="InterPro" id="IPR039564">
    <property type="entry name" value="Peptidase_C39-like"/>
</dbReference>